<dbReference type="CDD" id="cd09143">
    <property type="entry name" value="PLDc_vPLD1_2_like_bac_2"/>
    <property type="match status" value="1"/>
</dbReference>
<comment type="subcellular location">
    <subcellularLocation>
        <location evidence="3">Secreted</location>
    </subcellularLocation>
</comment>
<gene>
    <name evidence="11" type="ORF">GCM10007890_47630</name>
</gene>
<evidence type="ECO:0000259" key="10">
    <source>
        <dbReference type="PROSITE" id="PS50035"/>
    </source>
</evidence>
<comment type="catalytic activity">
    <reaction evidence="1">
        <text>a 1,2-diacyl-sn-glycero-3-phosphocholine + H2O = a 1,2-diacyl-sn-glycero-3-phosphate + choline + H(+)</text>
        <dbReference type="Rhea" id="RHEA:14445"/>
        <dbReference type="ChEBI" id="CHEBI:15354"/>
        <dbReference type="ChEBI" id="CHEBI:15377"/>
        <dbReference type="ChEBI" id="CHEBI:15378"/>
        <dbReference type="ChEBI" id="CHEBI:57643"/>
        <dbReference type="ChEBI" id="CHEBI:58608"/>
        <dbReference type="EC" id="3.1.4.4"/>
    </reaction>
</comment>
<feature type="domain" description="PLD phosphodiesterase" evidence="10">
    <location>
        <begin position="141"/>
        <end position="168"/>
    </location>
</feature>
<organism evidence="11 12">
    <name type="scientific">Methylobacterium tardum</name>
    <dbReference type="NCBI Taxonomy" id="374432"/>
    <lineage>
        <taxon>Bacteria</taxon>
        <taxon>Pseudomonadati</taxon>
        <taxon>Pseudomonadota</taxon>
        <taxon>Alphaproteobacteria</taxon>
        <taxon>Hyphomicrobiales</taxon>
        <taxon>Methylobacteriaceae</taxon>
        <taxon>Methylobacterium</taxon>
    </lineage>
</organism>
<evidence type="ECO:0000256" key="7">
    <source>
        <dbReference type="ARBA" id="ARBA00022801"/>
    </source>
</evidence>
<protein>
    <recommendedName>
        <fullName evidence="4">Phospholipase D</fullName>
    </recommendedName>
    <alternativeName>
        <fullName evidence="9">Choline phosphatase</fullName>
    </alternativeName>
</protein>
<accession>A0AA37WVV2</accession>
<evidence type="ECO:0000256" key="5">
    <source>
        <dbReference type="ARBA" id="ARBA00022525"/>
    </source>
</evidence>
<dbReference type="InterPro" id="IPR015679">
    <property type="entry name" value="PLipase_D_fam"/>
</dbReference>
<dbReference type="Pfam" id="PF13091">
    <property type="entry name" value="PLDc_2"/>
    <property type="match status" value="1"/>
</dbReference>
<dbReference type="GO" id="GO:0004630">
    <property type="term" value="F:phospholipase D activity"/>
    <property type="evidence" value="ECO:0007669"/>
    <property type="project" value="UniProtKB-EC"/>
</dbReference>
<feature type="domain" description="PLD phosphodiesterase" evidence="10">
    <location>
        <begin position="356"/>
        <end position="383"/>
    </location>
</feature>
<dbReference type="CDD" id="cd09140">
    <property type="entry name" value="PLDc_vPLD1_2_like_bac_1"/>
    <property type="match status" value="1"/>
</dbReference>
<dbReference type="AlphaFoldDB" id="A0AA37WVV2"/>
<keyword evidence="6" id="KW-0677">Repeat</keyword>
<name>A0AA37WVV2_9HYPH</name>
<proteinExistence type="predicted"/>
<keyword evidence="7" id="KW-0378">Hydrolase</keyword>
<dbReference type="SUPFAM" id="SSF56024">
    <property type="entry name" value="Phospholipase D/nuclease"/>
    <property type="match status" value="2"/>
</dbReference>
<evidence type="ECO:0000313" key="12">
    <source>
        <dbReference type="Proteomes" id="UP001157440"/>
    </source>
</evidence>
<dbReference type="PANTHER" id="PTHR18896">
    <property type="entry name" value="PHOSPHOLIPASE D"/>
    <property type="match status" value="1"/>
</dbReference>
<evidence type="ECO:0000256" key="9">
    <source>
        <dbReference type="ARBA" id="ARBA00029594"/>
    </source>
</evidence>
<dbReference type="GO" id="GO:0009395">
    <property type="term" value="P:phospholipid catabolic process"/>
    <property type="evidence" value="ECO:0007669"/>
    <property type="project" value="TreeGrafter"/>
</dbReference>
<keyword evidence="12" id="KW-1185">Reference proteome</keyword>
<dbReference type="Pfam" id="PF00614">
    <property type="entry name" value="PLDc"/>
    <property type="match status" value="1"/>
</dbReference>
<dbReference type="GO" id="GO:0005576">
    <property type="term" value="C:extracellular region"/>
    <property type="evidence" value="ECO:0007669"/>
    <property type="project" value="UniProtKB-SubCell"/>
</dbReference>
<dbReference type="PROSITE" id="PS50035">
    <property type="entry name" value="PLD"/>
    <property type="match status" value="2"/>
</dbReference>
<dbReference type="Proteomes" id="UP001157440">
    <property type="component" value="Unassembled WGS sequence"/>
</dbReference>
<evidence type="ECO:0000256" key="8">
    <source>
        <dbReference type="ARBA" id="ARBA00023098"/>
    </source>
</evidence>
<sequence length="506" mass="55507">MHHPPHTAPVALTGGTELLQPSLTCWRIERTARFAPIIDAAAYFAHLRSALLGARHAILFIGWEFDTRIKLDPDHPLPGLPEELGPFLAELGRRRPELSIRVLQWNLGLLGTLARGTTPLYLLNWMRARGFQFRLDSAHPPGASHHQKIVVIDDALAFCGGIDMTDDRWDTRAHDDHDGRRVRPSGRPYAPFHDATVAVDGAAAAALGTLARERWRHATGERIAPPGPPVQDPWPDGLTPLLRDVAVGIARTAPAYHSRPGVHEIEQLYLAAITAARHTIYIESQYFAARCVAEAVAARLQEPDGAEIVVINPARAVGWLEEKAMGRGRSRVLAHIRSADRYGRFRIYRPVTANGQPIYVHAKVMIVDDRVLKIGSSNLNNRSMGLDTECDLAVEAASDQGTDRAVAAGIRGLRNALLGEHLGVPPDEVARSHSRTGSLITTIEALRREAGRTLVPLDASAVEVVKPLSDGELLDPERPEPVWRAAMHALAAKRHRVADPAAFLEW</sequence>
<evidence type="ECO:0000256" key="6">
    <source>
        <dbReference type="ARBA" id="ARBA00022737"/>
    </source>
</evidence>
<evidence type="ECO:0000313" key="11">
    <source>
        <dbReference type="EMBL" id="GLS72748.1"/>
    </source>
</evidence>
<evidence type="ECO:0000256" key="1">
    <source>
        <dbReference type="ARBA" id="ARBA00000798"/>
    </source>
</evidence>
<comment type="caution">
    <text evidence="11">The sequence shown here is derived from an EMBL/GenBank/DDBJ whole genome shotgun (WGS) entry which is preliminary data.</text>
</comment>
<dbReference type="EMBL" id="BSPL01000023">
    <property type="protein sequence ID" value="GLS72748.1"/>
    <property type="molecule type" value="Genomic_DNA"/>
</dbReference>
<dbReference type="InterPro" id="IPR001736">
    <property type="entry name" value="PLipase_D/transphosphatidylase"/>
</dbReference>
<keyword evidence="8" id="KW-0443">Lipid metabolism</keyword>
<dbReference type="RefSeq" id="WP_043075248.1">
    <property type="nucleotide sequence ID" value="NZ_BPQZ01000003.1"/>
</dbReference>
<dbReference type="InterPro" id="IPR025202">
    <property type="entry name" value="PLD-like_dom"/>
</dbReference>
<dbReference type="PANTHER" id="PTHR18896:SF76">
    <property type="entry name" value="PHOSPHOLIPASE"/>
    <property type="match status" value="1"/>
</dbReference>
<evidence type="ECO:0000256" key="3">
    <source>
        <dbReference type="ARBA" id="ARBA00004613"/>
    </source>
</evidence>
<comment type="function">
    <text evidence="2">Could be a virulence factor.</text>
</comment>
<keyword evidence="5" id="KW-0964">Secreted</keyword>
<evidence type="ECO:0000256" key="4">
    <source>
        <dbReference type="ARBA" id="ARBA00018392"/>
    </source>
</evidence>
<dbReference type="Gene3D" id="3.30.870.10">
    <property type="entry name" value="Endonuclease Chain A"/>
    <property type="match status" value="2"/>
</dbReference>
<dbReference type="SMART" id="SM00155">
    <property type="entry name" value="PLDc"/>
    <property type="match status" value="2"/>
</dbReference>
<reference evidence="12" key="1">
    <citation type="journal article" date="2019" name="Int. J. Syst. Evol. Microbiol.">
        <title>The Global Catalogue of Microorganisms (GCM) 10K type strain sequencing project: providing services to taxonomists for standard genome sequencing and annotation.</title>
        <authorList>
            <consortium name="The Broad Institute Genomics Platform"/>
            <consortium name="The Broad Institute Genome Sequencing Center for Infectious Disease"/>
            <person name="Wu L."/>
            <person name="Ma J."/>
        </authorList>
    </citation>
    <scope>NUCLEOTIDE SEQUENCE [LARGE SCALE GENOMIC DNA]</scope>
    <source>
        <strain evidence="12">NBRC 103632</strain>
    </source>
</reference>
<evidence type="ECO:0000256" key="2">
    <source>
        <dbReference type="ARBA" id="ARBA00003145"/>
    </source>
</evidence>